<evidence type="ECO:0000313" key="9">
    <source>
        <dbReference type="Proteomes" id="UP000002221"/>
    </source>
</evidence>
<protein>
    <recommendedName>
        <fullName evidence="2">peptidylprolyl isomerase</fullName>
        <ecNumber evidence="2">5.2.1.8</ecNumber>
    </recommendedName>
</protein>
<dbReference type="STRING" id="518766.Rmar_1287"/>
<evidence type="ECO:0000256" key="3">
    <source>
        <dbReference type="ARBA" id="ARBA00022729"/>
    </source>
</evidence>
<dbReference type="OrthoDB" id="1493287at2"/>
<dbReference type="AlphaFoldDB" id="D0MI69"/>
<dbReference type="EC" id="5.2.1.8" evidence="2"/>
<dbReference type="EMBL" id="CP001807">
    <property type="protein sequence ID" value="ACY48177.1"/>
    <property type="molecule type" value="Genomic_DNA"/>
</dbReference>
<dbReference type="eggNOG" id="COG0760">
    <property type="taxonomic scope" value="Bacteria"/>
</dbReference>
<dbReference type="GO" id="GO:0003755">
    <property type="term" value="F:peptidyl-prolyl cis-trans isomerase activity"/>
    <property type="evidence" value="ECO:0007669"/>
    <property type="project" value="UniProtKB-KW"/>
</dbReference>
<dbReference type="KEGG" id="rmr:Rmar_1287"/>
<dbReference type="InterPro" id="IPR000297">
    <property type="entry name" value="PPIase_PpiC"/>
</dbReference>
<feature type="domain" description="PpiC" evidence="7">
    <location>
        <begin position="136"/>
        <end position="235"/>
    </location>
</feature>
<dbReference type="RefSeq" id="WP_012843789.1">
    <property type="nucleotide sequence ID" value="NC_013501.1"/>
</dbReference>
<dbReference type="HOGENOM" id="CLU_962754_0_0_10"/>
<proteinExistence type="predicted"/>
<dbReference type="PANTHER" id="PTHR47245">
    <property type="entry name" value="PEPTIDYLPROLYL ISOMERASE"/>
    <property type="match status" value="1"/>
</dbReference>
<dbReference type="PANTHER" id="PTHR47245:SF1">
    <property type="entry name" value="FOLDASE PROTEIN PRSA"/>
    <property type="match status" value="1"/>
</dbReference>
<dbReference type="PROSITE" id="PS50198">
    <property type="entry name" value="PPIC_PPIASE_2"/>
    <property type="match status" value="1"/>
</dbReference>
<evidence type="ECO:0000313" key="8">
    <source>
        <dbReference type="EMBL" id="ACY48177.1"/>
    </source>
</evidence>
<dbReference type="PROSITE" id="PS51257">
    <property type="entry name" value="PROKAR_LIPOPROTEIN"/>
    <property type="match status" value="1"/>
</dbReference>
<gene>
    <name evidence="8" type="ordered locus">Rmar_1287</name>
</gene>
<keyword evidence="9" id="KW-1185">Reference proteome</keyword>
<dbReference type="InterPro" id="IPR050245">
    <property type="entry name" value="PrsA_foldase"/>
</dbReference>
<dbReference type="InterPro" id="IPR027304">
    <property type="entry name" value="Trigger_fact/SurA_dom_sf"/>
</dbReference>
<organism evidence="8 9">
    <name type="scientific">Rhodothermus marinus (strain ATCC 43812 / DSM 4252 / R-10)</name>
    <name type="common">Rhodothermus obamensis</name>
    <dbReference type="NCBI Taxonomy" id="518766"/>
    <lineage>
        <taxon>Bacteria</taxon>
        <taxon>Pseudomonadati</taxon>
        <taxon>Rhodothermota</taxon>
        <taxon>Rhodothermia</taxon>
        <taxon>Rhodothermales</taxon>
        <taxon>Rhodothermaceae</taxon>
        <taxon>Rhodothermus</taxon>
    </lineage>
</organism>
<evidence type="ECO:0000256" key="2">
    <source>
        <dbReference type="ARBA" id="ARBA00013194"/>
    </source>
</evidence>
<keyword evidence="4 6" id="KW-0697">Rotamase</keyword>
<evidence type="ECO:0000256" key="6">
    <source>
        <dbReference type="PROSITE-ProRule" id="PRU00278"/>
    </source>
</evidence>
<sequence>MKRLLLALALLSWLGCREKPPPPDVVARVGQVYLTREELARALQLLPVQMDSTEASQQVIEQWITNQLLYQEALRRGLRNDPEVQRLLEENERSVLISALLEQLYQEEEAGEEGQPGPAEVQAYYERYKEQLRLREPYVRVRYLHTTREEDARTVHRTLQETRAVLDSLWEALVDRYAENPEEARLLAGRYFPESRLFTAAVLAPLREALQRLRNGDVAPIIEIDGHYHVLQLVERLPAGTLPELRWIYDEVAQQARIQARKQIYARLVQRLRNEARVRGELELYQQPQRP</sequence>
<dbReference type="Pfam" id="PF13145">
    <property type="entry name" value="Rotamase_2"/>
    <property type="match status" value="1"/>
</dbReference>
<evidence type="ECO:0000256" key="1">
    <source>
        <dbReference type="ARBA" id="ARBA00000971"/>
    </source>
</evidence>
<dbReference type="Proteomes" id="UP000002221">
    <property type="component" value="Chromosome"/>
</dbReference>
<evidence type="ECO:0000256" key="4">
    <source>
        <dbReference type="ARBA" id="ARBA00023110"/>
    </source>
</evidence>
<reference evidence="8 9" key="1">
    <citation type="journal article" date="2009" name="Stand. Genomic Sci.">
        <title>Complete genome sequence of Rhodothermus marinus type strain (R-10).</title>
        <authorList>
            <person name="Nolan M."/>
            <person name="Tindall B.J."/>
            <person name="Pomrenke H."/>
            <person name="Lapidus A."/>
            <person name="Copeland A."/>
            <person name="Glavina Del Rio T."/>
            <person name="Lucas S."/>
            <person name="Chen F."/>
            <person name="Tice H."/>
            <person name="Cheng J.F."/>
            <person name="Saunders E."/>
            <person name="Han C."/>
            <person name="Bruce D."/>
            <person name="Goodwin L."/>
            <person name="Chain P."/>
            <person name="Pitluck S."/>
            <person name="Ovchinikova G."/>
            <person name="Pati A."/>
            <person name="Ivanova N."/>
            <person name="Mavromatis K."/>
            <person name="Chen A."/>
            <person name="Palaniappan K."/>
            <person name="Land M."/>
            <person name="Hauser L."/>
            <person name="Chang Y.J."/>
            <person name="Jeffries C.D."/>
            <person name="Brettin T."/>
            <person name="Goker M."/>
            <person name="Bristow J."/>
            <person name="Eisen J.A."/>
            <person name="Markowitz V."/>
            <person name="Hugenholtz P."/>
            <person name="Kyrpides N.C."/>
            <person name="Klenk H.P."/>
            <person name="Detter J.C."/>
        </authorList>
    </citation>
    <scope>NUCLEOTIDE SEQUENCE [LARGE SCALE GENOMIC DNA]</scope>
    <source>
        <strain evidence="9">ATCC 43812 / DSM 4252 / R-10</strain>
    </source>
</reference>
<evidence type="ECO:0000259" key="7">
    <source>
        <dbReference type="PROSITE" id="PS50198"/>
    </source>
</evidence>
<keyword evidence="5 6" id="KW-0413">Isomerase</keyword>
<name>D0MI69_RHOM4</name>
<accession>D0MI69</accession>
<dbReference type="SUPFAM" id="SSF109998">
    <property type="entry name" value="Triger factor/SurA peptide-binding domain-like"/>
    <property type="match status" value="1"/>
</dbReference>
<keyword evidence="3" id="KW-0732">Signal</keyword>
<evidence type="ECO:0000256" key="5">
    <source>
        <dbReference type="ARBA" id="ARBA00023235"/>
    </source>
</evidence>
<comment type="catalytic activity">
    <reaction evidence="1">
        <text>[protein]-peptidylproline (omega=180) = [protein]-peptidylproline (omega=0)</text>
        <dbReference type="Rhea" id="RHEA:16237"/>
        <dbReference type="Rhea" id="RHEA-COMP:10747"/>
        <dbReference type="Rhea" id="RHEA-COMP:10748"/>
        <dbReference type="ChEBI" id="CHEBI:83833"/>
        <dbReference type="ChEBI" id="CHEBI:83834"/>
        <dbReference type="EC" id="5.2.1.8"/>
    </reaction>
</comment>